<proteinExistence type="predicted"/>
<feature type="domain" description="N-acetyltransferase" evidence="1">
    <location>
        <begin position="1"/>
        <end position="132"/>
    </location>
</feature>
<dbReference type="PANTHER" id="PTHR43233">
    <property type="entry name" value="FAMILY N-ACETYLTRANSFERASE, PUTATIVE (AFU_ORTHOLOGUE AFUA_6G03350)-RELATED"/>
    <property type="match status" value="1"/>
</dbReference>
<reference evidence="2 3" key="1">
    <citation type="journal article" date="2022" name="Mar. Drugs">
        <title>Bioassay-Guided Fractionation Leads to the Detection of Cholic Acid Generated by the Rare Thalassomonas sp.</title>
        <authorList>
            <person name="Pheiffer F."/>
            <person name="Schneider Y.K."/>
            <person name="Hansen E.H."/>
            <person name="Andersen J.H."/>
            <person name="Isaksson J."/>
            <person name="Busche T."/>
            <person name="R C."/>
            <person name="Kalinowski J."/>
            <person name="Zyl L.V."/>
            <person name="Trindade M."/>
        </authorList>
    </citation>
    <scope>NUCLEOTIDE SEQUENCE [LARGE SCALE GENOMIC DNA]</scope>
    <source>
        <strain evidence="2 3">A5K-61T</strain>
    </source>
</reference>
<dbReference type="InterPro" id="IPR000182">
    <property type="entry name" value="GNAT_dom"/>
</dbReference>
<dbReference type="CDD" id="cd04301">
    <property type="entry name" value="NAT_SF"/>
    <property type="match status" value="1"/>
</dbReference>
<dbReference type="PROSITE" id="PS51186">
    <property type="entry name" value="GNAT"/>
    <property type="match status" value="1"/>
</dbReference>
<name>A0ABY7VLB7_9GAMM</name>
<dbReference type="InterPro" id="IPR053144">
    <property type="entry name" value="Acetyltransferase_Butenolide"/>
</dbReference>
<dbReference type="SUPFAM" id="SSF55729">
    <property type="entry name" value="Acyl-CoA N-acyltransferases (Nat)"/>
    <property type="match status" value="1"/>
</dbReference>
<dbReference type="Gene3D" id="3.40.630.30">
    <property type="match status" value="1"/>
</dbReference>
<keyword evidence="3" id="KW-1185">Reference proteome</keyword>
<protein>
    <submittedName>
        <fullName evidence="2">GNAT family N-acetyltransferase</fullName>
    </submittedName>
</protein>
<dbReference type="Proteomes" id="UP001215231">
    <property type="component" value="Chromosome"/>
</dbReference>
<organism evidence="2 3">
    <name type="scientific">Thalassomonas haliotis</name>
    <dbReference type="NCBI Taxonomy" id="485448"/>
    <lineage>
        <taxon>Bacteria</taxon>
        <taxon>Pseudomonadati</taxon>
        <taxon>Pseudomonadota</taxon>
        <taxon>Gammaproteobacteria</taxon>
        <taxon>Alteromonadales</taxon>
        <taxon>Colwelliaceae</taxon>
        <taxon>Thalassomonas</taxon>
    </lineage>
</organism>
<dbReference type="EMBL" id="CP059693">
    <property type="protein sequence ID" value="WDE14401.1"/>
    <property type="molecule type" value="Genomic_DNA"/>
</dbReference>
<evidence type="ECO:0000313" key="3">
    <source>
        <dbReference type="Proteomes" id="UP001215231"/>
    </source>
</evidence>
<sequence length="132" mass="14447">MSHLSPSVVEFAALREKIGWGETDKKMAEASLGNSLFHVVIRQQEKLIAMGRVIGDGAMFFYIQDVIVDPGYQKQGLGDIVMKHIENYLLTAAGTGATIGLLAARGKEGFYRRYGYQDRCGAVLGPGMCKFV</sequence>
<dbReference type="PANTHER" id="PTHR43233:SF1">
    <property type="entry name" value="FAMILY N-ACETYLTRANSFERASE, PUTATIVE (AFU_ORTHOLOGUE AFUA_6G03350)-RELATED"/>
    <property type="match status" value="1"/>
</dbReference>
<evidence type="ECO:0000259" key="1">
    <source>
        <dbReference type="PROSITE" id="PS51186"/>
    </source>
</evidence>
<accession>A0ABY7VLB7</accession>
<dbReference type="Pfam" id="PF13508">
    <property type="entry name" value="Acetyltransf_7"/>
    <property type="match status" value="1"/>
</dbReference>
<dbReference type="InterPro" id="IPR016181">
    <property type="entry name" value="Acyl_CoA_acyltransferase"/>
</dbReference>
<gene>
    <name evidence="2" type="ORF">H3N35_04390</name>
</gene>
<evidence type="ECO:0000313" key="2">
    <source>
        <dbReference type="EMBL" id="WDE14401.1"/>
    </source>
</evidence>